<dbReference type="EMBL" id="QGDO01000001">
    <property type="protein sequence ID" value="PWJ44684.1"/>
    <property type="molecule type" value="Genomic_DNA"/>
</dbReference>
<protein>
    <submittedName>
        <fullName evidence="2">Transcriptional regulator</fullName>
    </submittedName>
</protein>
<evidence type="ECO:0000259" key="1">
    <source>
        <dbReference type="Pfam" id="PF13411"/>
    </source>
</evidence>
<dbReference type="AlphaFoldDB" id="A0A315ZJ13"/>
<organism evidence="2 3">
    <name type="scientific">Sediminitomix flava</name>
    <dbReference type="NCBI Taxonomy" id="379075"/>
    <lineage>
        <taxon>Bacteria</taxon>
        <taxon>Pseudomonadati</taxon>
        <taxon>Bacteroidota</taxon>
        <taxon>Cytophagia</taxon>
        <taxon>Cytophagales</taxon>
        <taxon>Flammeovirgaceae</taxon>
        <taxon>Sediminitomix</taxon>
    </lineage>
</organism>
<dbReference type="Proteomes" id="UP000245535">
    <property type="component" value="Unassembled WGS sequence"/>
</dbReference>
<dbReference type="InterPro" id="IPR000551">
    <property type="entry name" value="MerR-type_HTH_dom"/>
</dbReference>
<proteinExistence type="predicted"/>
<dbReference type="Pfam" id="PF13411">
    <property type="entry name" value="MerR_1"/>
    <property type="match status" value="1"/>
</dbReference>
<comment type="caution">
    <text evidence="2">The sequence shown here is derived from an EMBL/GenBank/DDBJ whole genome shotgun (WGS) entry which is preliminary data.</text>
</comment>
<gene>
    <name evidence="2" type="ORF">BC781_1011055</name>
</gene>
<sequence length="102" mass="11958">MQNQIYSIEEAANALSIKRELLLRWMDYFEVKADKSKMLTKEQLTLLRTVQYLLHEKGYTMEGAKAVYQNKQTQLKEAVEIIDELSSIKTYLLNVKSNLQEL</sequence>
<keyword evidence="3" id="KW-1185">Reference proteome</keyword>
<name>A0A315ZJ13_SEDFL</name>
<evidence type="ECO:0000313" key="3">
    <source>
        <dbReference type="Proteomes" id="UP000245535"/>
    </source>
</evidence>
<feature type="domain" description="HTH merR-type" evidence="1">
    <location>
        <begin position="6"/>
        <end position="70"/>
    </location>
</feature>
<reference evidence="2 3" key="1">
    <citation type="submission" date="2018-03" db="EMBL/GenBank/DDBJ databases">
        <title>Genomic Encyclopedia of Archaeal and Bacterial Type Strains, Phase II (KMG-II): from individual species to whole genera.</title>
        <authorList>
            <person name="Goeker M."/>
        </authorList>
    </citation>
    <scope>NUCLEOTIDE SEQUENCE [LARGE SCALE GENOMIC DNA]</scope>
    <source>
        <strain evidence="2 3">DSM 28229</strain>
    </source>
</reference>
<dbReference type="GO" id="GO:0006355">
    <property type="term" value="P:regulation of DNA-templated transcription"/>
    <property type="evidence" value="ECO:0007669"/>
    <property type="project" value="InterPro"/>
</dbReference>
<dbReference type="GO" id="GO:0003677">
    <property type="term" value="F:DNA binding"/>
    <property type="evidence" value="ECO:0007669"/>
    <property type="project" value="InterPro"/>
</dbReference>
<evidence type="ECO:0000313" key="2">
    <source>
        <dbReference type="EMBL" id="PWJ44684.1"/>
    </source>
</evidence>
<dbReference type="OrthoDB" id="9810140at2"/>
<accession>A0A315ZJ13</accession>
<dbReference type="Gene3D" id="1.10.1660.10">
    <property type="match status" value="1"/>
</dbReference>
<dbReference type="RefSeq" id="WP_109616159.1">
    <property type="nucleotide sequence ID" value="NZ_QGDO01000001.1"/>
</dbReference>